<name>A0AAW0MTP9_9GOBI</name>
<dbReference type="Gene3D" id="3.30.40.10">
    <property type="entry name" value="Zinc/RING finger domain, C3HC4 (zinc finger)"/>
    <property type="match status" value="1"/>
</dbReference>
<evidence type="ECO:0000256" key="1">
    <source>
        <dbReference type="ARBA" id="ARBA00022723"/>
    </source>
</evidence>
<dbReference type="Pfam" id="PF02176">
    <property type="entry name" value="zf-TRAF"/>
    <property type="match status" value="1"/>
</dbReference>
<comment type="caution">
    <text evidence="6">The sequence shown here is derived from an EMBL/GenBank/DDBJ whole genome shotgun (WGS) entry which is preliminary data.</text>
</comment>
<evidence type="ECO:0000259" key="5">
    <source>
        <dbReference type="PROSITE" id="PS50145"/>
    </source>
</evidence>
<dbReference type="InterPro" id="IPR001293">
    <property type="entry name" value="Znf_TRAF"/>
</dbReference>
<keyword evidence="1 4" id="KW-0479">Metal-binding</keyword>
<feature type="domain" description="TRAF-type" evidence="5">
    <location>
        <begin position="57"/>
        <end position="110"/>
    </location>
</feature>
<dbReference type="PROSITE" id="PS50145">
    <property type="entry name" value="ZF_TRAF"/>
    <property type="match status" value="1"/>
</dbReference>
<feature type="zinc finger region" description="TRAF-type" evidence="4">
    <location>
        <begin position="57"/>
        <end position="110"/>
    </location>
</feature>
<dbReference type="Proteomes" id="UP001460270">
    <property type="component" value="Unassembled WGS sequence"/>
</dbReference>
<organism evidence="6 7">
    <name type="scientific">Mugilogobius chulae</name>
    <name type="common">yellowstripe goby</name>
    <dbReference type="NCBI Taxonomy" id="88201"/>
    <lineage>
        <taxon>Eukaryota</taxon>
        <taxon>Metazoa</taxon>
        <taxon>Chordata</taxon>
        <taxon>Craniata</taxon>
        <taxon>Vertebrata</taxon>
        <taxon>Euteleostomi</taxon>
        <taxon>Actinopterygii</taxon>
        <taxon>Neopterygii</taxon>
        <taxon>Teleostei</taxon>
        <taxon>Neoteleostei</taxon>
        <taxon>Acanthomorphata</taxon>
        <taxon>Gobiaria</taxon>
        <taxon>Gobiiformes</taxon>
        <taxon>Gobioidei</taxon>
        <taxon>Gobiidae</taxon>
        <taxon>Gobionellinae</taxon>
        <taxon>Mugilogobius</taxon>
    </lineage>
</organism>
<dbReference type="InterPro" id="IPR013083">
    <property type="entry name" value="Znf_RING/FYVE/PHD"/>
</dbReference>
<gene>
    <name evidence="6" type="ORF">WMY93_033305</name>
</gene>
<reference evidence="7" key="1">
    <citation type="submission" date="2024-04" db="EMBL/GenBank/DDBJ databases">
        <title>Salinicola lusitanus LLJ914,a marine bacterium isolated from the Okinawa Trough.</title>
        <authorList>
            <person name="Li J."/>
        </authorList>
    </citation>
    <scope>NUCLEOTIDE SEQUENCE [LARGE SCALE GENOMIC DNA]</scope>
</reference>
<keyword evidence="2 4" id="KW-0863">Zinc-finger</keyword>
<evidence type="ECO:0000256" key="3">
    <source>
        <dbReference type="ARBA" id="ARBA00022833"/>
    </source>
</evidence>
<keyword evidence="3 4" id="KW-0862">Zinc</keyword>
<sequence length="200" mass="22611">MCDSNVTLSSVGFLWVLKGPQRFSGTLLPEKSCRSKFLSKRNNGCKEQLSLQQLPEHLTVCPWQELPCPLGRCSERLMRKDVPEHLNWKCKHRETSCDFCLCKMPLSELQLQVSPCLHLSELQVSPCQHLSELQVSPSLHLSELQVSPCLHLSELQVSPCLHLSELQVSPCQHLSELQVSPCLHLSELQALLNIELLQVT</sequence>
<proteinExistence type="predicted"/>
<keyword evidence="7" id="KW-1185">Reference proteome</keyword>
<evidence type="ECO:0000256" key="4">
    <source>
        <dbReference type="PROSITE-ProRule" id="PRU00207"/>
    </source>
</evidence>
<evidence type="ECO:0000256" key="2">
    <source>
        <dbReference type="ARBA" id="ARBA00022771"/>
    </source>
</evidence>
<dbReference type="AlphaFoldDB" id="A0AAW0MTP9"/>
<dbReference type="SUPFAM" id="SSF49599">
    <property type="entry name" value="TRAF domain-like"/>
    <property type="match status" value="1"/>
</dbReference>
<dbReference type="GO" id="GO:0008270">
    <property type="term" value="F:zinc ion binding"/>
    <property type="evidence" value="ECO:0007669"/>
    <property type="project" value="UniProtKB-KW"/>
</dbReference>
<evidence type="ECO:0000313" key="7">
    <source>
        <dbReference type="Proteomes" id="UP001460270"/>
    </source>
</evidence>
<evidence type="ECO:0000313" key="6">
    <source>
        <dbReference type="EMBL" id="KAK7880035.1"/>
    </source>
</evidence>
<protein>
    <recommendedName>
        <fullName evidence="5">TRAF-type domain-containing protein</fullName>
    </recommendedName>
</protein>
<accession>A0AAW0MTP9</accession>
<dbReference type="EMBL" id="JBBPFD010000156">
    <property type="protein sequence ID" value="KAK7880035.1"/>
    <property type="molecule type" value="Genomic_DNA"/>
</dbReference>